<dbReference type="InterPro" id="IPR015422">
    <property type="entry name" value="PyrdxlP-dep_Trfase_small"/>
</dbReference>
<dbReference type="AlphaFoldDB" id="A0A7R9KVD8"/>
<dbReference type="InterPro" id="IPR004838">
    <property type="entry name" value="NHTrfase_class1_PyrdxlP-BS"/>
</dbReference>
<dbReference type="Pfam" id="PF00155">
    <property type="entry name" value="Aminotran_1_2"/>
    <property type="match status" value="1"/>
</dbReference>
<feature type="non-terminal residue" evidence="4">
    <location>
        <position position="232"/>
    </location>
</feature>
<evidence type="ECO:0000259" key="3">
    <source>
        <dbReference type="Pfam" id="PF00155"/>
    </source>
</evidence>
<keyword evidence="5" id="KW-1185">Reference proteome</keyword>
<evidence type="ECO:0000256" key="2">
    <source>
        <dbReference type="ARBA" id="ARBA00022898"/>
    </source>
</evidence>
<keyword evidence="2" id="KW-0663">Pyridoxal phosphate</keyword>
<dbReference type="Gene3D" id="3.90.1150.10">
    <property type="entry name" value="Aspartate Aminotransferase, domain 1"/>
    <property type="match status" value="1"/>
</dbReference>
<dbReference type="GO" id="GO:0006572">
    <property type="term" value="P:L-tyrosine catabolic process"/>
    <property type="evidence" value="ECO:0007669"/>
    <property type="project" value="TreeGrafter"/>
</dbReference>
<dbReference type="GO" id="GO:0004838">
    <property type="term" value="F:L-tyrosine-2-oxoglutarate transaminase activity"/>
    <property type="evidence" value="ECO:0007669"/>
    <property type="project" value="TreeGrafter"/>
</dbReference>
<dbReference type="PROSITE" id="PS00105">
    <property type="entry name" value="AA_TRANSFER_CLASS_1"/>
    <property type="match status" value="1"/>
</dbReference>
<feature type="domain" description="Aminotransferase class I/classII large" evidence="3">
    <location>
        <begin position="2"/>
        <end position="193"/>
    </location>
</feature>
<protein>
    <recommendedName>
        <fullName evidence="3">Aminotransferase class I/classII large domain-containing protein</fullName>
    </recommendedName>
</protein>
<sequence>VPIIADEIYEDLVFPGNHFYPIASLTTEIPVLSCGGTTKKFLIPGWRMGWILIHDKHSRFGNQLRQGLNSLAQRLVGPNSITQGALPQILKNTPKQFFESTIHFLHANALLAYNALKEMPGLHPIMPSGAMYIMVRVVMEYFPEFESDLHLVEALVSEESVFCLPGKCFQYPGYVRIVLSVPTDMLKDALNRIDNFCHKHYRSLLPNKRQHNIEFERHSSLVSYRVITEFKD</sequence>
<evidence type="ECO:0000313" key="5">
    <source>
        <dbReference type="Proteomes" id="UP000759131"/>
    </source>
</evidence>
<gene>
    <name evidence="4" type="ORF">OSB1V03_LOCUS10159</name>
</gene>
<dbReference type="EMBL" id="CAJPIZ010007265">
    <property type="protein sequence ID" value="CAG2110174.1"/>
    <property type="molecule type" value="Genomic_DNA"/>
</dbReference>
<dbReference type="Gene3D" id="3.40.640.10">
    <property type="entry name" value="Type I PLP-dependent aspartate aminotransferase-like (Major domain)"/>
    <property type="match status" value="1"/>
</dbReference>
<reference evidence="4" key="1">
    <citation type="submission" date="2020-11" db="EMBL/GenBank/DDBJ databases">
        <authorList>
            <person name="Tran Van P."/>
        </authorList>
    </citation>
    <scope>NUCLEOTIDE SEQUENCE</scope>
</reference>
<dbReference type="CDD" id="cd00609">
    <property type="entry name" value="AAT_like"/>
    <property type="match status" value="1"/>
</dbReference>
<dbReference type="PANTHER" id="PTHR45744:SF2">
    <property type="entry name" value="TYROSINE AMINOTRANSFERASE"/>
    <property type="match status" value="1"/>
</dbReference>
<organism evidence="4">
    <name type="scientific">Medioppia subpectinata</name>
    <dbReference type="NCBI Taxonomy" id="1979941"/>
    <lineage>
        <taxon>Eukaryota</taxon>
        <taxon>Metazoa</taxon>
        <taxon>Ecdysozoa</taxon>
        <taxon>Arthropoda</taxon>
        <taxon>Chelicerata</taxon>
        <taxon>Arachnida</taxon>
        <taxon>Acari</taxon>
        <taxon>Acariformes</taxon>
        <taxon>Sarcoptiformes</taxon>
        <taxon>Oribatida</taxon>
        <taxon>Brachypylina</taxon>
        <taxon>Oppioidea</taxon>
        <taxon>Oppiidae</taxon>
        <taxon>Medioppia</taxon>
    </lineage>
</organism>
<dbReference type="PANTHER" id="PTHR45744">
    <property type="entry name" value="TYROSINE AMINOTRANSFERASE"/>
    <property type="match status" value="1"/>
</dbReference>
<dbReference type="SUPFAM" id="SSF53383">
    <property type="entry name" value="PLP-dependent transferases"/>
    <property type="match status" value="1"/>
</dbReference>
<name>A0A7R9KVD8_9ACAR</name>
<proteinExistence type="inferred from homology"/>
<dbReference type="Proteomes" id="UP000759131">
    <property type="component" value="Unassembled WGS sequence"/>
</dbReference>
<dbReference type="GO" id="GO:0006559">
    <property type="term" value="P:L-phenylalanine catabolic process"/>
    <property type="evidence" value="ECO:0007669"/>
    <property type="project" value="TreeGrafter"/>
</dbReference>
<dbReference type="GO" id="GO:0030170">
    <property type="term" value="F:pyridoxal phosphate binding"/>
    <property type="evidence" value="ECO:0007669"/>
    <property type="project" value="InterPro"/>
</dbReference>
<evidence type="ECO:0000256" key="1">
    <source>
        <dbReference type="ARBA" id="ARBA00007441"/>
    </source>
</evidence>
<dbReference type="InterPro" id="IPR015424">
    <property type="entry name" value="PyrdxlP-dep_Trfase"/>
</dbReference>
<dbReference type="InterPro" id="IPR004839">
    <property type="entry name" value="Aminotransferase_I/II_large"/>
</dbReference>
<evidence type="ECO:0000313" key="4">
    <source>
        <dbReference type="EMBL" id="CAD7629744.1"/>
    </source>
</evidence>
<dbReference type="OrthoDB" id="7042322at2759"/>
<comment type="similarity">
    <text evidence="1">Belongs to the class-I pyridoxal-phosphate-dependent aminotransferase family.</text>
</comment>
<accession>A0A7R9KVD8</accession>
<dbReference type="EMBL" id="OC861840">
    <property type="protein sequence ID" value="CAD7629744.1"/>
    <property type="molecule type" value="Genomic_DNA"/>
</dbReference>
<dbReference type="InterPro" id="IPR015421">
    <property type="entry name" value="PyrdxlP-dep_Trfase_major"/>
</dbReference>